<gene>
    <name evidence="1" type="ORF">KL86DPRO_11491</name>
</gene>
<organism evidence="1">
    <name type="scientific">uncultured delta proteobacterium</name>
    <dbReference type="NCBI Taxonomy" id="34034"/>
    <lineage>
        <taxon>Bacteria</taxon>
        <taxon>Deltaproteobacteria</taxon>
        <taxon>environmental samples</taxon>
    </lineage>
</organism>
<name>A0A212JHX2_9DELT</name>
<dbReference type="AlphaFoldDB" id="A0A212JHX2"/>
<dbReference type="EMBL" id="FLUQ01000001">
    <property type="protein sequence ID" value="SBV99011.1"/>
    <property type="molecule type" value="Genomic_DNA"/>
</dbReference>
<accession>A0A212JHX2</accession>
<sequence>MADLPKIDVLINVFGKPYQTMLALLSLLRHSGQHIGTVYFQEEPCTAEFERRDHSQILRLLGDRAVQYQAKHWCGISTTDVSRLTEEDYRLSMRYQYGWENAKQPYVLLIHNDIEVTGDIAGALLGAIGEATGAGQIGQCWWCPAFEAGACSPERYTAFKPKYHQLMYMYNTGMDYTKRRAYNLGLNQSFWDNPWPLPECRLNEWCALIDLKKARPATMPYGNAAPIGAKYPSGSKIGENWDRDVNLDTAVQWFRDMSLAGHTFTHYPIEQYVIHDRLGCTKLDSAEKYVQAEMAAKLRLAEDYPDALRA</sequence>
<proteinExistence type="predicted"/>
<evidence type="ECO:0000313" key="1">
    <source>
        <dbReference type="EMBL" id="SBV99011.1"/>
    </source>
</evidence>
<protein>
    <submittedName>
        <fullName evidence="1">Uncharacterized protein</fullName>
    </submittedName>
</protein>
<reference evidence="1" key="1">
    <citation type="submission" date="2016-04" db="EMBL/GenBank/DDBJ databases">
        <authorList>
            <person name="Evans L.H."/>
            <person name="Alamgir A."/>
            <person name="Owens N."/>
            <person name="Weber N.D."/>
            <person name="Virtaneva K."/>
            <person name="Barbian K."/>
            <person name="Babar A."/>
            <person name="Rosenke K."/>
        </authorList>
    </citation>
    <scope>NUCLEOTIDE SEQUENCE</scope>
    <source>
        <strain evidence="1">86</strain>
    </source>
</reference>